<dbReference type="InterPro" id="IPR039425">
    <property type="entry name" value="RNA_pol_sigma-70-like"/>
</dbReference>
<dbReference type="NCBIfam" id="TIGR02937">
    <property type="entry name" value="sigma70-ECF"/>
    <property type="match status" value="1"/>
</dbReference>
<evidence type="ECO:0000256" key="3">
    <source>
        <dbReference type="ARBA" id="ARBA00023163"/>
    </source>
</evidence>
<dbReference type="Gene3D" id="1.10.10.10">
    <property type="entry name" value="Winged helix-like DNA-binding domain superfamily/Winged helix DNA-binding domain"/>
    <property type="match status" value="1"/>
</dbReference>
<proteinExistence type="predicted"/>
<dbReference type="PANTHER" id="PTHR43133">
    <property type="entry name" value="RNA POLYMERASE ECF-TYPE SIGMA FACTO"/>
    <property type="match status" value="1"/>
</dbReference>
<dbReference type="InterPro" id="IPR014284">
    <property type="entry name" value="RNA_pol_sigma-70_dom"/>
</dbReference>
<evidence type="ECO:0000313" key="5">
    <source>
        <dbReference type="EMBL" id="PQO41098.1"/>
    </source>
</evidence>
<dbReference type="OrthoDB" id="278371at2"/>
<dbReference type="InterPro" id="IPR013324">
    <property type="entry name" value="RNA_pol_sigma_r3/r4-like"/>
</dbReference>
<dbReference type="InterPro" id="IPR053812">
    <property type="entry name" value="HTH_Sigma70_ECF-like"/>
</dbReference>
<dbReference type="InterPro" id="IPR011517">
    <property type="entry name" value="RNA_pol_sigma70_ECF-like"/>
</dbReference>
<dbReference type="GO" id="GO:0016987">
    <property type="term" value="F:sigma factor activity"/>
    <property type="evidence" value="ECO:0007669"/>
    <property type="project" value="UniProtKB-KW"/>
</dbReference>
<name>A0A2S8G9F9_9BACT</name>
<reference evidence="5 6" key="1">
    <citation type="submission" date="2018-02" db="EMBL/GenBank/DDBJ databases">
        <title>Comparative genomes isolates from brazilian mangrove.</title>
        <authorList>
            <person name="Araujo J.E."/>
            <person name="Taketani R.G."/>
            <person name="Silva M.C.P."/>
            <person name="Loureco M.V."/>
            <person name="Andreote F.D."/>
        </authorList>
    </citation>
    <scope>NUCLEOTIDE SEQUENCE [LARGE SCALE GENOMIC DNA]</scope>
    <source>
        <strain evidence="5 6">NAP PRIS-MGV</strain>
    </source>
</reference>
<dbReference type="GO" id="GO:0006352">
    <property type="term" value="P:DNA-templated transcription initiation"/>
    <property type="evidence" value="ECO:0007669"/>
    <property type="project" value="InterPro"/>
</dbReference>
<evidence type="ECO:0000313" key="6">
    <source>
        <dbReference type="Proteomes" id="UP000239388"/>
    </source>
</evidence>
<evidence type="ECO:0000259" key="4">
    <source>
        <dbReference type="Pfam" id="PF07638"/>
    </source>
</evidence>
<protein>
    <submittedName>
        <fullName evidence="5">RNA polymerase subunit sigma</fullName>
    </submittedName>
</protein>
<dbReference type="AlphaFoldDB" id="A0A2S8G9F9"/>
<feature type="domain" description="RNA polymerase sigma-70 ECF-like HTH" evidence="4">
    <location>
        <begin position="4"/>
        <end position="184"/>
    </location>
</feature>
<dbReference type="SUPFAM" id="SSF88659">
    <property type="entry name" value="Sigma3 and sigma4 domains of RNA polymerase sigma factors"/>
    <property type="match status" value="1"/>
</dbReference>
<comment type="caution">
    <text evidence="5">The sequence shown here is derived from an EMBL/GenBank/DDBJ whole genome shotgun (WGS) entry which is preliminary data.</text>
</comment>
<keyword evidence="3" id="KW-0804">Transcription</keyword>
<keyword evidence="1" id="KW-0805">Transcription regulation</keyword>
<dbReference type="PANTHER" id="PTHR43133:SF39">
    <property type="entry name" value="SIMILAR TO RNA POLYMERASE SIGMA-E FACTOR"/>
    <property type="match status" value="1"/>
</dbReference>
<sequence>MTQSDVTQILGALERGEAHATEHLLPLVYEELRKLATAKMAQEKVEHTLQPTALVHEAYMRLVGGGGSWQNRGHFFAAAAEAMRRILIEEARRRASLKRGGNHTIVALPEELVWKSKDENESLLALDEALTRLEQADPDSYKLVMLRYFSGLTVDEAAESLGISSRTAKRYWSFARAWLQREIERQ</sequence>
<accession>A0A2S8G9F9</accession>
<dbReference type="EMBL" id="PUIB01000006">
    <property type="protein sequence ID" value="PQO41098.1"/>
    <property type="molecule type" value="Genomic_DNA"/>
</dbReference>
<dbReference type="Proteomes" id="UP000239388">
    <property type="component" value="Unassembled WGS sequence"/>
</dbReference>
<evidence type="ECO:0000256" key="1">
    <source>
        <dbReference type="ARBA" id="ARBA00023015"/>
    </source>
</evidence>
<organism evidence="5 6">
    <name type="scientific">Blastopirellula marina</name>
    <dbReference type="NCBI Taxonomy" id="124"/>
    <lineage>
        <taxon>Bacteria</taxon>
        <taxon>Pseudomonadati</taxon>
        <taxon>Planctomycetota</taxon>
        <taxon>Planctomycetia</taxon>
        <taxon>Pirellulales</taxon>
        <taxon>Pirellulaceae</taxon>
        <taxon>Blastopirellula</taxon>
    </lineage>
</organism>
<dbReference type="Pfam" id="PF07638">
    <property type="entry name" value="Sigma70_ECF"/>
    <property type="match status" value="1"/>
</dbReference>
<keyword evidence="2" id="KW-0731">Sigma factor</keyword>
<dbReference type="InterPro" id="IPR036388">
    <property type="entry name" value="WH-like_DNA-bd_sf"/>
</dbReference>
<dbReference type="RefSeq" id="WP_105351773.1">
    <property type="nucleotide sequence ID" value="NZ_PUIB01000006.1"/>
</dbReference>
<gene>
    <name evidence="5" type="ORF">C5Y98_03835</name>
</gene>
<dbReference type="NCBIfam" id="TIGR02999">
    <property type="entry name" value="Sig-70_X6"/>
    <property type="match status" value="1"/>
</dbReference>
<evidence type="ECO:0000256" key="2">
    <source>
        <dbReference type="ARBA" id="ARBA00023082"/>
    </source>
</evidence>